<accession>A0AAD3DWT6</accession>
<proteinExistence type="predicted"/>
<evidence type="ECO:0000256" key="2">
    <source>
        <dbReference type="ARBA" id="ARBA00022692"/>
    </source>
</evidence>
<feature type="compositionally biased region" description="Low complexity" evidence="5">
    <location>
        <begin position="204"/>
        <end position="214"/>
    </location>
</feature>
<dbReference type="Pfam" id="PF08016">
    <property type="entry name" value="PKD_channel"/>
    <property type="match status" value="1"/>
</dbReference>
<feature type="region of interest" description="Disordered" evidence="5">
    <location>
        <begin position="3918"/>
        <end position="3959"/>
    </location>
</feature>
<feature type="compositionally biased region" description="Low complexity" evidence="5">
    <location>
        <begin position="4098"/>
        <end position="4112"/>
    </location>
</feature>
<dbReference type="PANTHER" id="PTHR24216:SF65">
    <property type="entry name" value="PAXILLIN-LIKE PROTEIN 1"/>
    <property type="match status" value="1"/>
</dbReference>
<feature type="transmembrane region" description="Helical" evidence="6">
    <location>
        <begin position="2827"/>
        <end position="2850"/>
    </location>
</feature>
<keyword evidence="3 6" id="KW-1133">Transmembrane helix</keyword>
<dbReference type="InterPro" id="IPR013783">
    <property type="entry name" value="Ig-like_fold"/>
</dbReference>
<dbReference type="Gene3D" id="1.10.287.70">
    <property type="match status" value="1"/>
</dbReference>
<feature type="domain" description="Polycystin cation channel PKD1/PKD2" evidence="8">
    <location>
        <begin position="3271"/>
        <end position="3425"/>
    </location>
</feature>
<feature type="compositionally biased region" description="Basic and acidic residues" evidence="5">
    <location>
        <begin position="3738"/>
        <end position="3747"/>
    </location>
</feature>
<feature type="compositionally biased region" description="Polar residues" evidence="5">
    <location>
        <begin position="3000"/>
        <end position="3009"/>
    </location>
</feature>
<feature type="compositionally biased region" description="Pro residues" evidence="5">
    <location>
        <begin position="2074"/>
        <end position="2085"/>
    </location>
</feature>
<comment type="caution">
    <text evidence="9">The sequence shown here is derived from an EMBL/GenBank/DDBJ whole genome shotgun (WGS) entry which is preliminary data.</text>
</comment>
<keyword evidence="2 6" id="KW-0812">Transmembrane</keyword>
<feature type="region of interest" description="Disordered" evidence="5">
    <location>
        <begin position="2074"/>
        <end position="2100"/>
    </location>
</feature>
<dbReference type="InterPro" id="IPR013122">
    <property type="entry name" value="PKD1_2_channel"/>
</dbReference>
<sequence length="4537" mass="460590">MMKLQLCRRATILISALWFSGYSSVESQQPVTGQISPPGAPWEWNTSPQPQPPPQWLNSTPWDGDAPQSPPPHEPSPASASPDPPPPASPALETSPASASPDPPPPASPALETSPASASPDPPPPASPALETSPASASPDPPPPATLALETSSASASPDPPPPASPALETSPASASPDPPPPASPALETSPASASPDPPPPASPALETSPASASPDPPPPATPPPSPQPSPAPPSPEPSPPDVPPPSPQPSPAPPSPEPSPPDVPPPSPQPSPAPPSPEPSPPLIPPPSPQPSPAPPSPEPSPPLIPPPSPHPSPAPPSPEPSPPLIPPPSPHPSPAPPSPEPSPPDVPPPSPQPSPAPPSPEPSPPLIPPPSPQPSPAPPSPEPSPPDVPPPLPQPSPGPPSPEPSPPDMPPPSPQPSPAPPSPEPSPPDVPPPSPQPSPAPPSPEPSPPLIPPPSPQPSPAPPSPEPSPPLIPPPSPQPSPAPPSPEPSPPLIPPPSPHPSPAPPSPEPSPPLIPPPSPHPSPAPPSPEPSPPDVPPPSPQPSPAPPSPEPSPPLIPPPSPQPSPAPPSPEPSPPDVPPPLPQPSPGPPSPEPSPPDMPPPSPQPSPAPPSPEPSPPDVPPPSPQPSPAPPSPEPSPPLIPPPSPQPSPAPPSPEPSPPLIPPPSPQPSPAPPSPEPSPPLIPPPSPHPSPAPPSPEPSPPLIPPPSPHPSPAPPSPEPSPPDVPPPSPQPSPAPPSPEPSPPLIRPPSPQPSPAPPSPEPSPPDVPPPLPQPSPGPPSPEPSPPDMPPPSPQPSPAPPSPEPSPPDVPPPSPQPSPAPPSPEPSPPLIPPPSPHPSPAPPSEPSPPSVPPPSPQPSPAPPSPEPSPPDVPPPSPQPSPAPPSFEPSPPDMPPPSPQPSPAPPSPEPSPPDVPPPSPQPSPAPPSPEPPPPAMPPPSPPPSPAPPSPSPAPQPSPAPPSPEPSPPSVPPPSPQPNPAPPSPEPSPPLPSPQPTPAPPSPEPSPPSVPPPSPQPSPAPPFPTPSPQPSPAPPSPVPAPPSPAPQSPWPPSPRPPLPSPRPPVPRPPAPLPPPVPPRPPPVWLFPPPPVPSPPPVAVLQAVDGELAYVQTLTATVVQASLRVSNLPSYAVGSEPGQAMSSSSQVAIAGAVASELRAAPSAAGSSTVSTTRVAALMAVRAPAVTTSVRSSSAASSNTTAVVLYLQVSAAAPAPWVSAAAIRAALSSAAVAAALPAGAVAELASVSSADRDVPSGYFGMGDARAPQLSVVGDQDVTVSVLGTYQDTGASCTDALEGSLSDSAVVAVGLPVSTSQATAPGAPAVVLYGCADAAGNAAAPVVRRVTVYDPCQAQGEATCANTGGCSVGGSCITSFTFSLNSGSLAYASTSSGSGSSASASSSSSSFAATSTVQVIRSAAVVDRTPPTITILDPSPSYKPGEAYSSGNRTGRITFILANSDYVDAGARAMDDVDGDVSASLARSFPSGGPLDTRVPRGESNPYLITYVATDSAGNRAIAYRRVYVLCPTGERVCGAEETADGVAACSSGGGICGVVYSASNITSSASSSSSSGSGVGGSNSPPVLTLLGDSTVAMVADQGGGYTEYTPCTRLSGVKAICDPGVTASDAEDGNLGLLVRACGALYTSSGRSGSTSSSLAACGINTAVPNDYVVNFTVTDSAGATAWAVRTVRVCPADEVVCLDLSCSQDSVCTGVTGSASSSPSSSAAAASVIPITATSDSPTLTLLGNDVVKGKVKLPRGFSYRLCAAGQTSTAAAPCDPGVSATDRLGTYITEQVYVCPPDTCYVNGIACSGHEVWKKGIEGCVNASASVGSQQEILFVVFDKWANQPRVTASRQLTIVSPCTNTADIYCAEDNSCGSTSCDTRAVLRLLASSTASASAQQGPLLLLVDGADSSPTAKAVAAAVSVNALLAANAAARFFNGSGPLYAAQLEMTVPYGSAAPYSLLPCSGVRSLAGCGAVAVDATDGEISTTIMTYPVCVSAVSYDYATDYGGSTSLDACDTCSAEALSAGACLPGVYGIRYTVTDSDFNTASLLRIVTVEERASLTFSFNVSVSLPSLPAPPSPPPPTPSLGNSSSSDSSSSSAPVSAADASALAGVANASAAAFTRRLSLEAELQSHLVDAYWATLGMDPSLVRRFNLTRAEVVSASASPGVGGSTSLSCTLSATLTVTVGIPSSTSSSATSGSRRLLLSMQQNEPRPGAPADKLPAVEALAPTTTSHAIHTLRSLAQELSAAARATDLLLSQSVRLWEAMGSSADDNLQGGGATRTRGTGMAPGLGVRSRSLLQNSYSCDVQLSALLALFEASAVMDVDSSISSLFGGFSSAGTPTVTCETPSVDPSSAAVAAASGAAAVTANLAALVYAAASTAGDTAFQLDDKEDALQAAVRDSYLGLQDLSDAALTRVSSRVDTLQQLLFAANTTSDDSAVALEAASVLLQTSLVLLEAAANRTQIGIGEIVFGLGSLAPEDDSEDLQALVDCLATRESRVGMHVAFNINSTTGGSGTDSMATATPPPAASDNGNLAGGGDTAPPPVFPASSRHRQLLAVSGGGVGGRVGGSADVVNGYPIRNILWTNFKDYLLPDIEAVAPPRTVGQSGSTVVAGLLLHQRRLSAASLVEMYGGCSSSAFTGLLAAACNAGHNRTRAGGVAVAASQRQQLQGTAAVGIGVDAVFNPRSQLYSADVAAHPDDYYNTSAGSGHLNPNGIPYGFFTSPVPLAGVAPDAYPVLLDTSLGERRIREMLLALKEGAYLDSELTESLTAQMVSYDAEMHVFGYWRAEFSWGAEGAIRGSFSLQGLPAATWRAAVQTGRALEVVPSVLLVLLVAAYCAMTGHHLYLTARDQRNQAAVLRAALEAQEQTPPLARNGSLAHSRSRKSFGISSKGPSLLLSAQSFLLRSHGTREWQQATSAVSSSGVQLAASTGAAAAPARSWWSAFCEVAAASRSQLRRYFLFRRRHRVASSFGMAPVDGTSDQAAEGSWGHRLQLKSGQEMPQQAPSDADLEQRRGQGVARAEASTGEGNSSWLPVCESKELPTAGEAPSELLSAPTQDGAAGSGGGCGALLWGVPLELWRAGSRVCASRSPAAASGGGPVGARRSGISAAAVTAFTASGNGASGRKRRTGWQHKQAQEEAGQSKHQRYVTMSADGVEEVHLPKKDGGERVVQRYRARLTAFWLCYEVIVAGLMIACLVAMFTFSSKASQNAPQEMRYDVYDAQRHAMARYLMLRRADSTSSSSSSPGPGEAGRWKAAENTSGLQRMAEMFYEVRGLCHMWALYQTLQGIVLILLILRLIHHLSFQPRLSVISGTLARMIPDLANFMVVLLIILAMYAVLMLLLWGNVVPQLATMADALVWTLSYCINGVGSTDSAIALAAVMDPANESNGAYVFMRWVVVLISPLFFYFTLINVVLALLTMPFAALKRATEDEPRPWKQIAQMLGWFWQAMLNRAPMNKALARLVAGVSQGRRTPPLPPPKSLNWRSAHHSLSSAVSPAARAISQNLQDLGLELVRWREDGPGRRMVVEVEGEELGAPQLAELLELLSSCHKRSRSRSRSCDGSGSHSRRHRHGREAVAAGPATAATPPEGAADRAALLRRALLAVITAAVRRKKAGTGATLPQAEVHGNAREVRGGPVLLPAQPFTGHIGITIDGSSNQGGPSQALVTERVLSSCSSSFSSSSSSTSSSSSSSKSSSSSLGVPERRVAAYLVHLLGQVPNRNPGKRQQAADANGRDRWRPAGEDAGAGLTRCMTPVTPFTLAAAEEGLAFTEMRASGSWKVDPGKGAHGSALQDPATTLRASGADQDAAPLPRPVSCSEVAPLSGPELALKLERLLLRIYGVGCFPAAAALDAGVPFAPGSLGALASLGPASAGATAGDPHPGNEDPRLAHTLADLPQPKVCWSRNAAIGSARKVPSSSRVPGPEPSQQSPEEVEQTLQRRESGLEEECRAGGNAGPSLEALMLSVVQALMEQTQSLCLQLSGLHREQQHLAVSFERMLRTAVMRRRGNGAGGAGLLQPQPKQAAGEAANGAASARSGAEGAASAAVESLATSTYAPAPCGTVAAGACAALGGTGGSLAGPLPELSAARRMGSPTAPRPSSASTDSAGEPTRESGRPVMGPLHTAIQVDGGEVFAISESEALPLLKPGDQAAEPAPGVAVLQEGTKNSPNRNRVSDEQVQLHNAAALGPLPPLPVLPVRRRAVDKVEAAVASSVDFLAAASDPSQALDAAAVEACTIQGKTQHQGLVEATAPAASSDLEVLEVAVVPRSTAAASRLPAEPAARKSSVVAIVLPAVPVALPLTEPDTLTQAGVAPLLSSEPAILIPAEASPALPVLPDALPHEQAVDQAPAEAASLLSADTAETLPPSEPSLLMTLPQAAGPQPPQAASTSSWGIGVQLEAPMLEGELADEVPGDPGAAQPDPQDSPFWAVRAIVAAKDGGLEATTTAAPSAARPLAAKRSTTQFNRGAPAVARNSSAMPAHGSAHLGSKPWVIPHTAAAGTNNGTGTGSSYPAPVRQTSHLSEPKEKDEEDL</sequence>
<feature type="region of interest" description="Disordered" evidence="5">
    <location>
        <begin position="3558"/>
        <end position="3596"/>
    </location>
</feature>
<feature type="region of interest" description="Disordered" evidence="5">
    <location>
        <begin position="3683"/>
        <end position="3705"/>
    </location>
</feature>
<feature type="compositionally biased region" description="Pro residues" evidence="5">
    <location>
        <begin position="215"/>
        <end position="1064"/>
    </location>
</feature>
<feature type="compositionally biased region" description="Low complexity" evidence="5">
    <location>
        <begin position="185"/>
        <end position="195"/>
    </location>
</feature>
<feature type="region of interest" description="Disordered" evidence="5">
    <location>
        <begin position="3723"/>
        <end position="3754"/>
    </location>
</feature>
<feature type="region of interest" description="Disordered" evidence="5">
    <location>
        <begin position="3000"/>
        <end position="3039"/>
    </location>
</feature>
<feature type="compositionally biased region" description="Low complexity" evidence="5">
    <location>
        <begin position="90"/>
        <end position="100"/>
    </location>
</feature>
<feature type="region of interest" description="Disordered" evidence="5">
    <location>
        <begin position="4015"/>
        <end position="4037"/>
    </location>
</feature>
<feature type="compositionally biased region" description="Low complexity" evidence="5">
    <location>
        <begin position="109"/>
        <end position="119"/>
    </location>
</feature>
<feature type="compositionally biased region" description="Low complexity" evidence="5">
    <location>
        <begin position="3683"/>
        <end position="3704"/>
    </location>
</feature>
<feature type="region of interest" description="Disordered" evidence="5">
    <location>
        <begin position="4499"/>
        <end position="4537"/>
    </location>
</feature>
<name>A0AAD3DWT6_9CHLO</name>
<feature type="transmembrane region" description="Helical" evidence="6">
    <location>
        <begin position="3397"/>
        <end position="3423"/>
    </location>
</feature>
<reference evidence="9 10" key="1">
    <citation type="journal article" date="2021" name="Sci. Rep.">
        <title>Genome sequencing of the multicellular alga Astrephomene provides insights into convergent evolution of germ-soma differentiation.</title>
        <authorList>
            <person name="Yamashita S."/>
            <person name="Yamamoto K."/>
            <person name="Matsuzaki R."/>
            <person name="Suzuki S."/>
            <person name="Yamaguchi H."/>
            <person name="Hirooka S."/>
            <person name="Minakuchi Y."/>
            <person name="Miyagishima S."/>
            <person name="Kawachi M."/>
            <person name="Toyoda A."/>
            <person name="Nozaki H."/>
        </authorList>
    </citation>
    <scope>NUCLEOTIDE SEQUENCE [LARGE SCALE GENOMIC DNA]</scope>
    <source>
        <strain evidence="9 10">NIES-4017</strain>
    </source>
</reference>
<dbReference type="GO" id="GO:0016020">
    <property type="term" value="C:membrane"/>
    <property type="evidence" value="ECO:0007669"/>
    <property type="project" value="UniProtKB-SubCell"/>
</dbReference>
<dbReference type="Gene3D" id="2.60.40.10">
    <property type="entry name" value="Immunoglobulins"/>
    <property type="match status" value="2"/>
</dbReference>
<comment type="subcellular location">
    <subcellularLocation>
        <location evidence="1">Membrane</location>
        <topology evidence="1">Multi-pass membrane protein</topology>
    </subcellularLocation>
</comment>
<feature type="transmembrane region" description="Helical" evidence="6">
    <location>
        <begin position="3326"/>
        <end position="3349"/>
    </location>
</feature>
<feature type="transmembrane region" description="Helical" evidence="6">
    <location>
        <begin position="3183"/>
        <end position="3207"/>
    </location>
</feature>
<evidence type="ECO:0000256" key="3">
    <source>
        <dbReference type="ARBA" id="ARBA00022989"/>
    </source>
</evidence>
<feature type="compositionally biased region" description="Basic and acidic residues" evidence="5">
    <location>
        <begin position="3943"/>
        <end position="3955"/>
    </location>
</feature>
<dbReference type="Proteomes" id="UP001054857">
    <property type="component" value="Unassembled WGS sequence"/>
</dbReference>
<feature type="region of interest" description="Disordered" evidence="5">
    <location>
        <begin position="4087"/>
        <end position="4127"/>
    </location>
</feature>
<protein>
    <recommendedName>
        <fullName evidence="8">Polycystin cation channel PKD1/PKD2 domain-containing protein</fullName>
    </recommendedName>
</protein>
<evidence type="ECO:0000256" key="5">
    <source>
        <dbReference type="SAM" id="MobiDB-lite"/>
    </source>
</evidence>
<dbReference type="PANTHER" id="PTHR24216">
    <property type="entry name" value="PAXILLIN-RELATED"/>
    <property type="match status" value="1"/>
</dbReference>
<feature type="region of interest" description="Disordered" evidence="5">
    <location>
        <begin position="3122"/>
        <end position="3149"/>
    </location>
</feature>
<feature type="signal peptide" evidence="7">
    <location>
        <begin position="1"/>
        <end position="27"/>
    </location>
</feature>
<evidence type="ECO:0000313" key="9">
    <source>
        <dbReference type="EMBL" id="GFR49555.1"/>
    </source>
</evidence>
<feature type="region of interest" description="Disordered" evidence="5">
    <location>
        <begin position="28"/>
        <end position="1064"/>
    </location>
</feature>
<feature type="transmembrane region" description="Helical" evidence="6">
    <location>
        <begin position="3361"/>
        <end position="3385"/>
    </location>
</feature>
<evidence type="ECO:0000313" key="10">
    <source>
        <dbReference type="Proteomes" id="UP001054857"/>
    </source>
</evidence>
<dbReference type="PRINTS" id="PR01217">
    <property type="entry name" value="PRICHEXTENSN"/>
</dbReference>
<keyword evidence="4 6" id="KW-0472">Membrane</keyword>
<keyword evidence="10" id="KW-1185">Reference proteome</keyword>
<evidence type="ECO:0000256" key="6">
    <source>
        <dbReference type="SAM" id="Phobius"/>
    </source>
</evidence>
<feature type="compositionally biased region" description="Low complexity" evidence="5">
    <location>
        <begin position="146"/>
        <end position="157"/>
    </location>
</feature>
<evidence type="ECO:0000256" key="7">
    <source>
        <dbReference type="SAM" id="SignalP"/>
    </source>
</evidence>
<feature type="transmembrane region" description="Helical" evidence="6">
    <location>
        <begin position="3284"/>
        <end position="3303"/>
    </location>
</feature>
<feature type="chain" id="PRO_5041991678" description="Polycystin cation channel PKD1/PKD2 domain-containing protein" evidence="7">
    <location>
        <begin position="28"/>
        <end position="4537"/>
    </location>
</feature>
<feature type="compositionally biased region" description="Low complexity" evidence="5">
    <location>
        <begin position="166"/>
        <end position="176"/>
    </location>
</feature>
<feature type="region of interest" description="Disordered" evidence="5">
    <location>
        <begin position="2515"/>
        <end position="2544"/>
    </location>
</feature>
<dbReference type="EMBL" id="BMAR01000031">
    <property type="protein sequence ID" value="GFR49555.1"/>
    <property type="molecule type" value="Genomic_DNA"/>
</dbReference>
<evidence type="ECO:0000256" key="4">
    <source>
        <dbReference type="ARBA" id="ARBA00023136"/>
    </source>
</evidence>
<gene>
    <name evidence="9" type="ORF">Agub_g11601</name>
</gene>
<feature type="compositionally biased region" description="Low complexity" evidence="5">
    <location>
        <begin position="128"/>
        <end position="138"/>
    </location>
</feature>
<feature type="compositionally biased region" description="Basic and acidic residues" evidence="5">
    <location>
        <begin position="4527"/>
        <end position="4537"/>
    </location>
</feature>
<organism evidence="9 10">
    <name type="scientific">Astrephomene gubernaculifera</name>
    <dbReference type="NCBI Taxonomy" id="47775"/>
    <lineage>
        <taxon>Eukaryota</taxon>
        <taxon>Viridiplantae</taxon>
        <taxon>Chlorophyta</taxon>
        <taxon>core chlorophytes</taxon>
        <taxon>Chlorophyceae</taxon>
        <taxon>CS clade</taxon>
        <taxon>Chlamydomonadales</taxon>
        <taxon>Astrephomenaceae</taxon>
        <taxon>Astrephomene</taxon>
    </lineage>
</organism>
<feature type="region of interest" description="Disordered" evidence="5">
    <location>
        <begin position="3047"/>
        <end position="3066"/>
    </location>
</feature>
<keyword evidence="7" id="KW-0732">Signal</keyword>
<feature type="region of interest" description="Disordered" evidence="5">
    <location>
        <begin position="4367"/>
        <end position="4395"/>
    </location>
</feature>
<feature type="region of interest" description="Disordered" evidence="5">
    <location>
        <begin position="3876"/>
        <end position="3895"/>
    </location>
</feature>
<feature type="compositionally biased region" description="Low complexity" evidence="5">
    <location>
        <begin position="3581"/>
        <end position="3596"/>
    </location>
</feature>
<evidence type="ECO:0000259" key="8">
    <source>
        <dbReference type="Pfam" id="PF08016"/>
    </source>
</evidence>
<evidence type="ECO:0000256" key="1">
    <source>
        <dbReference type="ARBA" id="ARBA00004141"/>
    </source>
</evidence>
<feature type="compositionally biased region" description="Low complexity" evidence="5">
    <location>
        <begin position="2086"/>
        <end position="2100"/>
    </location>
</feature>